<proteinExistence type="predicted"/>
<gene>
    <name evidence="1" type="ORF">BS329_09735</name>
</gene>
<accession>A0A1R0KVY0</accession>
<dbReference type="RefSeq" id="WP_076158349.1">
    <property type="nucleotide sequence ID" value="NZ_JBEZVB010000012.1"/>
</dbReference>
<protein>
    <submittedName>
        <fullName evidence="1">Uncharacterized protein</fullName>
    </submittedName>
</protein>
<reference evidence="1 2" key="1">
    <citation type="submission" date="2016-01" db="EMBL/GenBank/DDBJ databases">
        <title>Amycolatopsis coloradensis genome sequencing and assembly.</title>
        <authorList>
            <person name="Mayilraj S."/>
        </authorList>
    </citation>
    <scope>NUCLEOTIDE SEQUENCE [LARGE SCALE GENOMIC DNA]</scope>
    <source>
        <strain evidence="1 2">DSM 44225</strain>
    </source>
</reference>
<dbReference type="OrthoDB" id="3687683at2"/>
<evidence type="ECO:0000313" key="2">
    <source>
        <dbReference type="Proteomes" id="UP000187486"/>
    </source>
</evidence>
<comment type="caution">
    <text evidence="1">The sequence shown here is derived from an EMBL/GenBank/DDBJ whole genome shotgun (WGS) entry which is preliminary data.</text>
</comment>
<dbReference type="Proteomes" id="UP000187486">
    <property type="component" value="Unassembled WGS sequence"/>
</dbReference>
<name>A0A1R0KVY0_9PSEU</name>
<dbReference type="AlphaFoldDB" id="A0A1R0KVY0"/>
<sequence length="144" mass="15529">MFTDVFSAGPGSLPGYRAAGFPDPTTFGYATVRAKGLDPVSLAALDVLLSDVPFKTALETANATPVDNPDLYAAPVITTLSERVVSMLPAVGDDSLGRLATDWRQNPELINRDPTALHTWLQQVRKLCRDTVPAGNLLFVWNCL</sequence>
<dbReference type="STRING" id="76021.BS329_09735"/>
<evidence type="ECO:0000313" key="1">
    <source>
        <dbReference type="EMBL" id="OLZ53103.1"/>
    </source>
</evidence>
<dbReference type="EMBL" id="MQUQ01000005">
    <property type="protein sequence ID" value="OLZ53103.1"/>
    <property type="molecule type" value="Genomic_DNA"/>
</dbReference>
<keyword evidence="2" id="KW-1185">Reference proteome</keyword>
<organism evidence="1 2">
    <name type="scientific">Amycolatopsis coloradensis</name>
    <dbReference type="NCBI Taxonomy" id="76021"/>
    <lineage>
        <taxon>Bacteria</taxon>
        <taxon>Bacillati</taxon>
        <taxon>Actinomycetota</taxon>
        <taxon>Actinomycetes</taxon>
        <taxon>Pseudonocardiales</taxon>
        <taxon>Pseudonocardiaceae</taxon>
        <taxon>Amycolatopsis</taxon>
    </lineage>
</organism>